<sequence>MAKNTAVHVVDDLTGEPAAETVAFGLDGLDHEIDLSTRNAAALREIFAPYVRHGRRTGGRKQRPQLVPAAVKTPEPQDIPVKPKRTAAAAKTATRPAKPAPAKAEPAKPAAPVKPAAKTRTAVKTTEKTAAVKNPVTEPKPVKTTQPARRAAKKIPAVTFSSSE</sequence>
<evidence type="ECO:0000256" key="1">
    <source>
        <dbReference type="SAM" id="MobiDB-lite"/>
    </source>
</evidence>
<dbReference type="InterPro" id="IPR024412">
    <property type="entry name" value="Lsr2_dim_dom"/>
</dbReference>
<dbReference type="Pfam" id="PF11774">
    <property type="entry name" value="Lsr2"/>
    <property type="match status" value="1"/>
</dbReference>
<feature type="compositionally biased region" description="Basic residues" evidence="1">
    <location>
        <begin position="54"/>
        <end position="63"/>
    </location>
</feature>
<dbReference type="Gene3D" id="3.30.60.230">
    <property type="entry name" value="Lsr2, dimerization domain"/>
    <property type="match status" value="1"/>
</dbReference>
<organism evidence="3 4">
    <name type="scientific">Amycolatopsis rhabdoformis</name>
    <dbReference type="NCBI Taxonomy" id="1448059"/>
    <lineage>
        <taxon>Bacteria</taxon>
        <taxon>Bacillati</taxon>
        <taxon>Actinomycetota</taxon>
        <taxon>Actinomycetes</taxon>
        <taxon>Pseudonocardiales</taxon>
        <taxon>Pseudonocardiaceae</taxon>
        <taxon>Amycolatopsis</taxon>
    </lineage>
</organism>
<dbReference type="Proteomes" id="UP001330812">
    <property type="component" value="Chromosome"/>
</dbReference>
<evidence type="ECO:0000259" key="2">
    <source>
        <dbReference type="Pfam" id="PF11774"/>
    </source>
</evidence>
<gene>
    <name evidence="3" type="ORF">VSH64_48225</name>
</gene>
<evidence type="ECO:0000313" key="3">
    <source>
        <dbReference type="EMBL" id="WSE30495.1"/>
    </source>
</evidence>
<dbReference type="InterPro" id="IPR042261">
    <property type="entry name" value="Lsr2-like_dimerization"/>
</dbReference>
<dbReference type="RefSeq" id="WP_326569440.1">
    <property type="nucleotide sequence ID" value="NZ_CP142149.1"/>
</dbReference>
<reference evidence="3 4" key="1">
    <citation type="journal article" date="2015" name="Int. J. Syst. Evol. Microbiol.">
        <title>Amycolatopsis rhabdoformis sp. nov., an actinomycete isolated from a tropical forest soil.</title>
        <authorList>
            <person name="Souza W.R."/>
            <person name="Silva R.E."/>
            <person name="Goodfellow M."/>
            <person name="Busarakam K."/>
            <person name="Figueiro F.S."/>
            <person name="Ferreira D."/>
            <person name="Rodrigues-Filho E."/>
            <person name="Moraes L.A.B."/>
            <person name="Zucchi T.D."/>
        </authorList>
    </citation>
    <scope>NUCLEOTIDE SEQUENCE [LARGE SCALE GENOMIC DNA]</scope>
    <source>
        <strain evidence="3 4">NCIMB 14900</strain>
    </source>
</reference>
<feature type="region of interest" description="Disordered" evidence="1">
    <location>
        <begin position="54"/>
        <end position="164"/>
    </location>
</feature>
<accession>A0ABZ1I7W5</accession>
<evidence type="ECO:0000313" key="4">
    <source>
        <dbReference type="Proteomes" id="UP001330812"/>
    </source>
</evidence>
<keyword evidence="4" id="KW-1185">Reference proteome</keyword>
<name>A0ABZ1I7W5_9PSEU</name>
<feature type="compositionally biased region" description="Low complexity" evidence="1">
    <location>
        <begin position="86"/>
        <end position="133"/>
    </location>
</feature>
<proteinExistence type="predicted"/>
<dbReference type="EMBL" id="CP142149">
    <property type="protein sequence ID" value="WSE30495.1"/>
    <property type="molecule type" value="Genomic_DNA"/>
</dbReference>
<feature type="domain" description="Lsr2 dimerization" evidence="2">
    <location>
        <begin position="1"/>
        <end position="58"/>
    </location>
</feature>
<protein>
    <submittedName>
        <fullName evidence="3">Lsr2 family protein</fullName>
    </submittedName>
</protein>